<reference evidence="3 4" key="1">
    <citation type="journal article" date="2023" name="Plants (Basel)">
        <title>Bridging the Gap: Combining Genomics and Transcriptomics Approaches to Understand Stylosanthes scabra, an Orphan Legume from the Brazilian Caatinga.</title>
        <authorList>
            <person name="Ferreira-Neto J.R.C."/>
            <person name="da Silva M.D."/>
            <person name="Binneck E."/>
            <person name="de Melo N.F."/>
            <person name="da Silva R.H."/>
            <person name="de Melo A.L.T.M."/>
            <person name="Pandolfi V."/>
            <person name="Bustamante F.O."/>
            <person name="Brasileiro-Vidal A.C."/>
            <person name="Benko-Iseppon A.M."/>
        </authorList>
    </citation>
    <scope>NUCLEOTIDE SEQUENCE [LARGE SCALE GENOMIC DNA]</scope>
    <source>
        <tissue evidence="3">Leaves</tissue>
    </source>
</reference>
<feature type="compositionally biased region" description="Basic residues" evidence="1">
    <location>
        <begin position="233"/>
        <end position="242"/>
    </location>
</feature>
<evidence type="ECO:0000259" key="2">
    <source>
        <dbReference type="Pfam" id="PF10536"/>
    </source>
</evidence>
<evidence type="ECO:0000256" key="1">
    <source>
        <dbReference type="SAM" id="MobiDB-lite"/>
    </source>
</evidence>
<feature type="region of interest" description="Disordered" evidence="1">
    <location>
        <begin position="377"/>
        <end position="409"/>
    </location>
</feature>
<protein>
    <recommendedName>
        <fullName evidence="2">Aminotransferase-like plant mobile domain-containing protein</fullName>
    </recommendedName>
</protein>
<gene>
    <name evidence="3" type="ORF">PIB30_071224</name>
</gene>
<dbReference type="InterPro" id="IPR044824">
    <property type="entry name" value="MAIN-like"/>
</dbReference>
<dbReference type="Proteomes" id="UP001341840">
    <property type="component" value="Unassembled WGS sequence"/>
</dbReference>
<evidence type="ECO:0000313" key="4">
    <source>
        <dbReference type="Proteomes" id="UP001341840"/>
    </source>
</evidence>
<organism evidence="3 4">
    <name type="scientific">Stylosanthes scabra</name>
    <dbReference type="NCBI Taxonomy" id="79078"/>
    <lineage>
        <taxon>Eukaryota</taxon>
        <taxon>Viridiplantae</taxon>
        <taxon>Streptophyta</taxon>
        <taxon>Embryophyta</taxon>
        <taxon>Tracheophyta</taxon>
        <taxon>Spermatophyta</taxon>
        <taxon>Magnoliopsida</taxon>
        <taxon>eudicotyledons</taxon>
        <taxon>Gunneridae</taxon>
        <taxon>Pentapetalae</taxon>
        <taxon>rosids</taxon>
        <taxon>fabids</taxon>
        <taxon>Fabales</taxon>
        <taxon>Fabaceae</taxon>
        <taxon>Papilionoideae</taxon>
        <taxon>50 kb inversion clade</taxon>
        <taxon>dalbergioids sensu lato</taxon>
        <taxon>Dalbergieae</taxon>
        <taxon>Pterocarpus clade</taxon>
        <taxon>Stylosanthes</taxon>
    </lineage>
</organism>
<dbReference type="EMBL" id="JASCZI010272679">
    <property type="protein sequence ID" value="MED6223149.1"/>
    <property type="molecule type" value="Genomic_DNA"/>
</dbReference>
<name>A0ABU6ZMJ6_9FABA</name>
<keyword evidence="4" id="KW-1185">Reference proteome</keyword>
<dbReference type="PANTHER" id="PTHR46033">
    <property type="entry name" value="PROTEIN MAIN-LIKE 2"/>
    <property type="match status" value="1"/>
</dbReference>
<feature type="region of interest" description="Disordered" evidence="1">
    <location>
        <begin position="233"/>
        <end position="254"/>
    </location>
</feature>
<evidence type="ECO:0000313" key="3">
    <source>
        <dbReference type="EMBL" id="MED6223149.1"/>
    </source>
</evidence>
<dbReference type="Pfam" id="PF10536">
    <property type="entry name" value="PMD"/>
    <property type="match status" value="1"/>
</dbReference>
<comment type="caution">
    <text evidence="3">The sequence shown here is derived from an EMBL/GenBank/DDBJ whole genome shotgun (WGS) entry which is preliminary data.</text>
</comment>
<proteinExistence type="predicted"/>
<feature type="domain" description="Aminotransferase-like plant mobile" evidence="2">
    <location>
        <begin position="47"/>
        <end position="178"/>
    </location>
</feature>
<dbReference type="PANTHER" id="PTHR46033:SF8">
    <property type="entry name" value="PROTEIN MAINTENANCE OF MERISTEMS-LIKE"/>
    <property type="match status" value="1"/>
</dbReference>
<dbReference type="InterPro" id="IPR019557">
    <property type="entry name" value="AminoTfrase-like_pln_mobile"/>
</dbReference>
<accession>A0ABU6ZMJ6</accession>
<sequence>MRPSQLGFCRASIPIPADVSRGAFQAEKPWRMGRGLRMTHDSLAPRVRMWRMVLNGVDHRAVEWTPYEDPFMHAVVPGDVVASHHWWGIVCPLLCFAIVEWHQVDHVVMQLGATQHIPLRPLNIDIMHRHNGRWGKGEWYPTFLQGWYDMWRDRAQSRLVLEMAVGGVRPSRQYLLWYYQWAHLTLRGFRDPVVPTAGIIPGDVVDGIPEATDMVQPEDGELPEVHLRIMRRRRAPAQRGRGRGQGGPDGSPVRVDEPMQGVHADDGPAFDFGMTDVDFLTLGLPGPSHATPDTEAGPSQAQAPLMQLQIEVPSSLFPDEYPHSHVHHSPTYTPDVDQIPESYTQWCSELFGQTSYQPVPDHSSWGTPIQQSESFAHMTHETPPSAYEPRRQEISGSDESGDSHPLWGDIEGRLDRARRETAHHHVGRVAVSMVELLDIAAAVADGSYLYCSQ</sequence>